<dbReference type="EC" id="1.5.1.5" evidence="12"/>
<dbReference type="FunFam" id="3.40.50.720:FF:000094">
    <property type="entry name" value="Bifunctional protein FolD"/>
    <property type="match status" value="1"/>
</dbReference>
<dbReference type="UniPathway" id="UPA00193"/>
<comment type="function">
    <text evidence="12">Catalyzes the oxidation of 5,10-methylenetetrahydrofolate to 5,10-methenyltetrahydrofolate and then the hydrolysis of 5,10-methenyltetrahydrofolate to 10-formyltetrahydrofolate.</text>
</comment>
<keyword evidence="4 12" id="KW-0028">Amino-acid biosynthesis</keyword>
<comment type="subunit">
    <text evidence="2 12">Homodimer.</text>
</comment>
<feature type="binding site" evidence="12">
    <location>
        <begin position="166"/>
        <end position="168"/>
    </location>
    <ligand>
        <name>NADP(+)</name>
        <dbReference type="ChEBI" id="CHEBI:58349"/>
    </ligand>
</feature>
<evidence type="ECO:0000256" key="10">
    <source>
        <dbReference type="ARBA" id="ARBA00023167"/>
    </source>
</evidence>
<dbReference type="EC" id="3.5.4.9" evidence="12"/>
<keyword evidence="9 12" id="KW-0368">Histidine biosynthesis</keyword>
<feature type="domain" description="Tetrahydrofolate dehydrogenase/cyclohydrolase NAD(P)-binding" evidence="14">
    <location>
        <begin position="140"/>
        <end position="281"/>
    </location>
</feature>
<evidence type="ECO:0000256" key="12">
    <source>
        <dbReference type="HAMAP-Rule" id="MF_01576"/>
    </source>
</evidence>
<dbReference type="InterPro" id="IPR020630">
    <property type="entry name" value="THF_DH/CycHdrlase_cat_dom"/>
</dbReference>
<dbReference type="SUPFAM" id="SSF51735">
    <property type="entry name" value="NAD(P)-binding Rossmann-fold domains"/>
    <property type="match status" value="1"/>
</dbReference>
<dbReference type="FunFam" id="3.40.50.10860:FF:000005">
    <property type="entry name" value="C-1-tetrahydrofolate synthase, cytoplasmic, putative"/>
    <property type="match status" value="1"/>
</dbReference>
<keyword evidence="10 12" id="KW-0486">Methionine biosynthesis</keyword>
<feature type="binding site" evidence="12">
    <location>
        <position position="232"/>
    </location>
    <ligand>
        <name>NADP(+)</name>
        <dbReference type="ChEBI" id="CHEBI:58349"/>
    </ligand>
</feature>
<evidence type="ECO:0000256" key="4">
    <source>
        <dbReference type="ARBA" id="ARBA00022605"/>
    </source>
</evidence>
<dbReference type="PANTHER" id="PTHR48099:SF5">
    <property type="entry name" value="C-1-TETRAHYDROFOLATE SYNTHASE, CYTOPLASMIC"/>
    <property type="match status" value="1"/>
</dbReference>
<evidence type="ECO:0000256" key="1">
    <source>
        <dbReference type="ARBA" id="ARBA00004777"/>
    </source>
</evidence>
<dbReference type="GO" id="GO:0035999">
    <property type="term" value="P:tetrahydrofolate interconversion"/>
    <property type="evidence" value="ECO:0007669"/>
    <property type="project" value="UniProtKB-UniRule"/>
</dbReference>
<keyword evidence="5 12" id="KW-0658">Purine biosynthesis</keyword>
<dbReference type="NCBIfam" id="NF010783">
    <property type="entry name" value="PRK14186.1"/>
    <property type="match status" value="1"/>
</dbReference>
<proteinExistence type="inferred from homology"/>
<dbReference type="Pfam" id="PF02882">
    <property type="entry name" value="THF_DHG_CYH_C"/>
    <property type="match status" value="1"/>
</dbReference>
<accession>A0A6J4S6Y2</accession>
<dbReference type="GO" id="GO:0009086">
    <property type="term" value="P:methionine biosynthetic process"/>
    <property type="evidence" value="ECO:0007669"/>
    <property type="project" value="UniProtKB-KW"/>
</dbReference>
<comment type="catalytic activity">
    <reaction evidence="12">
        <text>(6R)-5,10-methylene-5,6,7,8-tetrahydrofolate + NADP(+) = (6R)-5,10-methenyltetrahydrofolate + NADPH</text>
        <dbReference type="Rhea" id="RHEA:22812"/>
        <dbReference type="ChEBI" id="CHEBI:15636"/>
        <dbReference type="ChEBI" id="CHEBI:57455"/>
        <dbReference type="ChEBI" id="CHEBI:57783"/>
        <dbReference type="ChEBI" id="CHEBI:58349"/>
        <dbReference type="EC" id="1.5.1.5"/>
    </reaction>
</comment>
<dbReference type="PROSITE" id="PS00767">
    <property type="entry name" value="THF_DHG_CYH_2"/>
    <property type="match status" value="1"/>
</dbReference>
<sequence>MGAQLIDGKAVAARVREEVKRDVEAFVAEGGSPPGLATVLIGDDPASAVYVGGKQKASREVRIVPFDERHPADTSKEDVVAIVERLNADPEVSGIIVQLPLPGHLDDTEISGLVSPDKDVDGLTYASAGLLALGRPGLRPCTPAGVMVLLEEAGQQLQGAEAVVIGRSNLFGKPMAQLLLQANATVTICHSRTKDLGAVCRRADVLIAAVGRAEMVKADWVKPGATVIDVGINRTESGLVGDVAFAEVSAVASAITPVPGGVGPMTIAMLLRNTLEAARLQRSAGTVTA</sequence>
<evidence type="ECO:0000256" key="11">
    <source>
        <dbReference type="ARBA" id="ARBA00023268"/>
    </source>
</evidence>
<dbReference type="AlphaFoldDB" id="A0A6J4S6Y2"/>
<keyword evidence="3 12" id="KW-0554">One-carbon metabolism</keyword>
<dbReference type="PRINTS" id="PR00085">
    <property type="entry name" value="THFDHDRGNASE"/>
</dbReference>
<comment type="catalytic activity">
    <reaction evidence="12">
        <text>(6R)-5,10-methenyltetrahydrofolate + H2O = (6R)-10-formyltetrahydrofolate + H(+)</text>
        <dbReference type="Rhea" id="RHEA:23700"/>
        <dbReference type="ChEBI" id="CHEBI:15377"/>
        <dbReference type="ChEBI" id="CHEBI:15378"/>
        <dbReference type="ChEBI" id="CHEBI:57455"/>
        <dbReference type="ChEBI" id="CHEBI:195366"/>
        <dbReference type="EC" id="3.5.4.9"/>
    </reaction>
</comment>
<dbReference type="Gene3D" id="3.40.50.720">
    <property type="entry name" value="NAD(P)-binding Rossmann-like Domain"/>
    <property type="match status" value="1"/>
</dbReference>
<dbReference type="InterPro" id="IPR046346">
    <property type="entry name" value="Aminoacid_DH-like_N_sf"/>
</dbReference>
<feature type="domain" description="Tetrahydrofolate dehydrogenase/cyclohydrolase catalytic" evidence="13">
    <location>
        <begin position="6"/>
        <end position="121"/>
    </location>
</feature>
<dbReference type="CDD" id="cd01080">
    <property type="entry name" value="NAD_bind_m-THF_DH_Cyclohyd"/>
    <property type="match status" value="1"/>
</dbReference>
<reference evidence="15" key="1">
    <citation type="submission" date="2020-02" db="EMBL/GenBank/DDBJ databases">
        <authorList>
            <person name="Meier V. D."/>
        </authorList>
    </citation>
    <scope>NUCLEOTIDE SEQUENCE</scope>
    <source>
        <strain evidence="15">AVDCRST_MAG85</strain>
    </source>
</reference>
<dbReference type="GO" id="GO:0004488">
    <property type="term" value="F:methylenetetrahydrofolate dehydrogenase (NADP+) activity"/>
    <property type="evidence" value="ECO:0007669"/>
    <property type="project" value="UniProtKB-UniRule"/>
</dbReference>
<comment type="caution">
    <text evidence="12">Lacks conserved residue(s) required for the propagation of feature annotation.</text>
</comment>
<evidence type="ECO:0000256" key="6">
    <source>
        <dbReference type="ARBA" id="ARBA00022801"/>
    </source>
</evidence>
<dbReference type="InterPro" id="IPR020867">
    <property type="entry name" value="THF_DH/CycHdrlase_CS"/>
</dbReference>
<keyword evidence="11 12" id="KW-0511">Multifunctional enzyme</keyword>
<evidence type="ECO:0000256" key="5">
    <source>
        <dbReference type="ARBA" id="ARBA00022755"/>
    </source>
</evidence>
<evidence type="ECO:0000259" key="14">
    <source>
        <dbReference type="Pfam" id="PF02882"/>
    </source>
</evidence>
<evidence type="ECO:0000313" key="15">
    <source>
        <dbReference type="EMBL" id="CAA9487756.1"/>
    </source>
</evidence>
<dbReference type="GO" id="GO:0006164">
    <property type="term" value="P:purine nucleotide biosynthetic process"/>
    <property type="evidence" value="ECO:0007669"/>
    <property type="project" value="UniProtKB-KW"/>
</dbReference>
<dbReference type="InterPro" id="IPR000672">
    <property type="entry name" value="THF_DH/CycHdrlase"/>
</dbReference>
<evidence type="ECO:0000256" key="9">
    <source>
        <dbReference type="ARBA" id="ARBA00023102"/>
    </source>
</evidence>
<dbReference type="SUPFAM" id="SSF53223">
    <property type="entry name" value="Aminoacid dehydrogenase-like, N-terminal domain"/>
    <property type="match status" value="1"/>
</dbReference>
<dbReference type="HAMAP" id="MF_01576">
    <property type="entry name" value="THF_DHG_CYH"/>
    <property type="match status" value="1"/>
</dbReference>
<dbReference type="PANTHER" id="PTHR48099">
    <property type="entry name" value="C-1-TETRAHYDROFOLATE SYNTHASE, CYTOPLASMIC-RELATED"/>
    <property type="match status" value="1"/>
</dbReference>
<dbReference type="InterPro" id="IPR036291">
    <property type="entry name" value="NAD(P)-bd_dom_sf"/>
</dbReference>
<dbReference type="NCBIfam" id="NF010785">
    <property type="entry name" value="PRK14188.1"/>
    <property type="match status" value="1"/>
</dbReference>
<comment type="pathway">
    <text evidence="1 12">One-carbon metabolism; tetrahydrofolate interconversion.</text>
</comment>
<evidence type="ECO:0000256" key="3">
    <source>
        <dbReference type="ARBA" id="ARBA00022563"/>
    </source>
</evidence>
<dbReference type="Pfam" id="PF00763">
    <property type="entry name" value="THF_DHG_CYH"/>
    <property type="match status" value="1"/>
</dbReference>
<keyword evidence="8 12" id="KW-0560">Oxidoreductase</keyword>
<name>A0A6J4S6Y2_9ACTN</name>
<dbReference type="GO" id="GO:0000105">
    <property type="term" value="P:L-histidine biosynthetic process"/>
    <property type="evidence" value="ECO:0007669"/>
    <property type="project" value="UniProtKB-KW"/>
</dbReference>
<evidence type="ECO:0000256" key="2">
    <source>
        <dbReference type="ARBA" id="ARBA00011738"/>
    </source>
</evidence>
<evidence type="ECO:0000256" key="8">
    <source>
        <dbReference type="ARBA" id="ARBA00023002"/>
    </source>
</evidence>
<evidence type="ECO:0000256" key="7">
    <source>
        <dbReference type="ARBA" id="ARBA00022857"/>
    </source>
</evidence>
<dbReference type="EMBL" id="CADCVT010000117">
    <property type="protein sequence ID" value="CAA9487756.1"/>
    <property type="molecule type" value="Genomic_DNA"/>
</dbReference>
<keyword evidence="6 12" id="KW-0378">Hydrolase</keyword>
<dbReference type="InterPro" id="IPR020631">
    <property type="entry name" value="THF_DH/CycHdrlase_NAD-bd_dom"/>
</dbReference>
<organism evidence="15">
    <name type="scientific">uncultured Solirubrobacteraceae bacterium</name>
    <dbReference type="NCBI Taxonomy" id="1162706"/>
    <lineage>
        <taxon>Bacteria</taxon>
        <taxon>Bacillati</taxon>
        <taxon>Actinomycetota</taxon>
        <taxon>Thermoleophilia</taxon>
        <taxon>Solirubrobacterales</taxon>
        <taxon>Solirubrobacteraceae</taxon>
        <taxon>environmental samples</taxon>
    </lineage>
</organism>
<dbReference type="Gene3D" id="3.40.50.10860">
    <property type="entry name" value="Leucine Dehydrogenase, chain A, domain 1"/>
    <property type="match status" value="1"/>
</dbReference>
<evidence type="ECO:0000259" key="13">
    <source>
        <dbReference type="Pfam" id="PF00763"/>
    </source>
</evidence>
<gene>
    <name evidence="12" type="primary">folD</name>
    <name evidence="15" type="ORF">AVDCRST_MAG85-1043</name>
</gene>
<keyword evidence="7 12" id="KW-0521">NADP</keyword>
<dbReference type="GO" id="GO:0005829">
    <property type="term" value="C:cytosol"/>
    <property type="evidence" value="ECO:0007669"/>
    <property type="project" value="TreeGrafter"/>
</dbReference>
<comment type="similarity">
    <text evidence="12">Belongs to the tetrahydrofolate dehydrogenase/cyclohydrolase family.</text>
</comment>
<protein>
    <recommendedName>
        <fullName evidence="12">Bifunctional protein FolD</fullName>
    </recommendedName>
    <domain>
        <recommendedName>
            <fullName evidence="12">Methylenetetrahydrofolate dehydrogenase</fullName>
            <ecNumber evidence="12">1.5.1.5</ecNumber>
        </recommendedName>
    </domain>
    <domain>
        <recommendedName>
            <fullName evidence="12">Methenyltetrahydrofolate cyclohydrolase</fullName>
            <ecNumber evidence="12">3.5.4.9</ecNumber>
        </recommendedName>
    </domain>
</protein>
<dbReference type="GO" id="GO:0004477">
    <property type="term" value="F:methenyltetrahydrofolate cyclohydrolase activity"/>
    <property type="evidence" value="ECO:0007669"/>
    <property type="project" value="UniProtKB-UniRule"/>
</dbReference>